<dbReference type="InterPro" id="IPR001845">
    <property type="entry name" value="HTH_ArsR_DNA-bd_dom"/>
</dbReference>
<evidence type="ECO:0000256" key="1">
    <source>
        <dbReference type="ARBA" id="ARBA00022849"/>
    </source>
</evidence>
<dbReference type="SMART" id="SM00418">
    <property type="entry name" value="HTH_ARSR"/>
    <property type="match status" value="1"/>
</dbReference>
<dbReference type="InterPro" id="IPR011991">
    <property type="entry name" value="ArsR-like_HTH"/>
</dbReference>
<dbReference type="Pfam" id="PF12802">
    <property type="entry name" value="MarR_2"/>
    <property type="match status" value="1"/>
</dbReference>
<organism evidence="3 4">
    <name type="scientific">Nonomuraea salmonea</name>
    <dbReference type="NCBI Taxonomy" id="46181"/>
    <lineage>
        <taxon>Bacteria</taxon>
        <taxon>Bacillati</taxon>
        <taxon>Actinomycetota</taxon>
        <taxon>Actinomycetes</taxon>
        <taxon>Streptosporangiales</taxon>
        <taxon>Streptosporangiaceae</taxon>
        <taxon>Nonomuraea</taxon>
    </lineage>
</organism>
<reference evidence="3 4" key="1">
    <citation type="submission" date="2024-09" db="EMBL/GenBank/DDBJ databases">
        <authorList>
            <person name="Sun Q."/>
            <person name="Mori K."/>
        </authorList>
    </citation>
    <scope>NUCLEOTIDE SEQUENCE [LARGE SCALE GENOMIC DNA]</scope>
    <source>
        <strain evidence="3 4">JCM 3324</strain>
    </source>
</reference>
<dbReference type="SUPFAM" id="SSF46785">
    <property type="entry name" value="Winged helix' DNA-binding domain"/>
    <property type="match status" value="1"/>
</dbReference>
<dbReference type="PANTHER" id="PTHR43428:SF1">
    <property type="entry name" value="ARSENATE REDUCTASE"/>
    <property type="match status" value="1"/>
</dbReference>
<feature type="domain" description="HTH arsR-type" evidence="2">
    <location>
        <begin position="1"/>
        <end position="96"/>
    </location>
</feature>
<evidence type="ECO:0000313" key="4">
    <source>
        <dbReference type="Proteomes" id="UP001589568"/>
    </source>
</evidence>
<dbReference type="PROSITE" id="PS50987">
    <property type="entry name" value="HTH_ARSR_2"/>
    <property type="match status" value="1"/>
</dbReference>
<accession>A0ABV5NG40</accession>
<dbReference type="InterPro" id="IPR000835">
    <property type="entry name" value="HTH_MarR-typ"/>
</dbReference>
<comment type="caution">
    <text evidence="3">The sequence shown here is derived from an EMBL/GenBank/DDBJ whole genome shotgun (WGS) entry which is preliminary data.</text>
</comment>
<dbReference type="PANTHER" id="PTHR43428">
    <property type="entry name" value="ARSENATE REDUCTASE"/>
    <property type="match status" value="1"/>
</dbReference>
<dbReference type="RefSeq" id="WP_345405319.1">
    <property type="nucleotide sequence ID" value="NZ_BAAAXS010000001.1"/>
</dbReference>
<dbReference type="InterPro" id="IPR036390">
    <property type="entry name" value="WH_DNA-bd_sf"/>
</dbReference>
<evidence type="ECO:0000259" key="2">
    <source>
        <dbReference type="PROSITE" id="PS50987"/>
    </source>
</evidence>
<keyword evidence="4" id="KW-1185">Reference proteome</keyword>
<dbReference type="EMBL" id="JBHMCF010000007">
    <property type="protein sequence ID" value="MFB9469234.1"/>
    <property type="molecule type" value="Genomic_DNA"/>
</dbReference>
<sequence>MSDTLSPPEVLRLTGHPVRWRLLNELARSDLQVRELTALVGQKQSLTSYHLGQLRTGGLVTMRRSSADKRDTYYSLDLAACRTLLMQAGAALHPGLRLIPAAPPPPQVGSAPLRVLFLCTGNSSRSQMAEALLRHLAGPRAEAASAGSAPKPLHPDAIRVMHERGLDMSAHHPKHLGEFTGRRFDRVITLCDRVREVCPELPGAPETTHWSLPDPAAPDQGGYPAFVRTADDLTTRIRFLLHTLSV</sequence>
<dbReference type="Gene3D" id="3.40.50.2300">
    <property type="match status" value="1"/>
</dbReference>
<evidence type="ECO:0000313" key="3">
    <source>
        <dbReference type="EMBL" id="MFB9469234.1"/>
    </source>
</evidence>
<dbReference type="CDD" id="cd00090">
    <property type="entry name" value="HTH_ARSR"/>
    <property type="match status" value="1"/>
</dbReference>
<dbReference type="CDD" id="cd16345">
    <property type="entry name" value="LMWP_ArsC"/>
    <property type="match status" value="1"/>
</dbReference>
<gene>
    <name evidence="3" type="ORF">ACFFR3_06935</name>
</gene>
<protein>
    <submittedName>
        <fullName evidence="3">MarR family transcriptional regulator</fullName>
    </submittedName>
</protein>
<dbReference type="Gene3D" id="1.10.10.10">
    <property type="entry name" value="Winged helix-like DNA-binding domain superfamily/Winged helix DNA-binding domain"/>
    <property type="match status" value="1"/>
</dbReference>
<name>A0ABV5NG40_9ACTN</name>
<keyword evidence="1" id="KW-0059">Arsenical resistance</keyword>
<dbReference type="InterPro" id="IPR036388">
    <property type="entry name" value="WH-like_DNA-bd_sf"/>
</dbReference>
<dbReference type="SUPFAM" id="SSF52788">
    <property type="entry name" value="Phosphotyrosine protein phosphatases I"/>
    <property type="match status" value="1"/>
</dbReference>
<proteinExistence type="predicted"/>
<dbReference type="Proteomes" id="UP001589568">
    <property type="component" value="Unassembled WGS sequence"/>
</dbReference>
<dbReference type="InterPro" id="IPR023485">
    <property type="entry name" value="Ptyr_pPase"/>
</dbReference>
<dbReference type="InterPro" id="IPR036196">
    <property type="entry name" value="Ptyr_pPase_sf"/>
</dbReference>
<dbReference type="Pfam" id="PF01451">
    <property type="entry name" value="LMWPc"/>
    <property type="match status" value="1"/>
</dbReference>
<dbReference type="SMART" id="SM00226">
    <property type="entry name" value="LMWPc"/>
    <property type="match status" value="1"/>
</dbReference>